<evidence type="ECO:0000256" key="2">
    <source>
        <dbReference type="ARBA" id="ARBA00025238"/>
    </source>
</evidence>
<dbReference type="AlphaFoldDB" id="A0A2S0NG01"/>
<proteinExistence type="predicted"/>
<dbReference type="GO" id="GO:0006808">
    <property type="term" value="P:regulation of nitrogen utilization"/>
    <property type="evidence" value="ECO:0007669"/>
    <property type="project" value="InterPro"/>
</dbReference>
<evidence type="ECO:0000313" key="3">
    <source>
        <dbReference type="EMBL" id="AVO47100.1"/>
    </source>
</evidence>
<dbReference type="SUPFAM" id="SSF54913">
    <property type="entry name" value="GlnB-like"/>
    <property type="match status" value="1"/>
</dbReference>
<evidence type="ECO:0000313" key="4">
    <source>
        <dbReference type="Proteomes" id="UP000237889"/>
    </source>
</evidence>
<reference evidence="3 4" key="1">
    <citation type="submission" date="2018-03" db="EMBL/GenBank/DDBJ databases">
        <title>Genome sequencing of Phreatobacter sp.</title>
        <authorList>
            <person name="Kim S.-J."/>
            <person name="Heo J."/>
            <person name="Kwon S.-W."/>
        </authorList>
    </citation>
    <scope>NUCLEOTIDE SEQUENCE [LARGE SCALE GENOMIC DNA]</scope>
    <source>
        <strain evidence="3 4">S-12</strain>
    </source>
</reference>
<dbReference type="RefSeq" id="WP_106750470.1">
    <property type="nucleotide sequence ID" value="NZ_CP027668.1"/>
</dbReference>
<comment type="function">
    <text evidence="2">In nitrogen-limiting conditions, when the ratio of Gln to 2-ketoglutarate decreases, P-II is uridylylated to P-II-UMP. P-II-UMP allows the deadenylation of glutamine synthetase (GS), thus activating the enzyme. Conversely, in nitrogen excess P-II is deuridylated and promotes the adenylation of GS. P-II indirectly controls the transcription of the GS gene (glnA). P-II prevents NR-II-catalyzed conversion of NR-I to NR-I-phosphate, the transcriptional activator of glnA. When P-II is uridylylated to P-II-UMP, these events are reversed.</text>
</comment>
<dbReference type="OrthoDB" id="7595716at2"/>
<dbReference type="InterPro" id="IPR015867">
    <property type="entry name" value="N-reg_PII/ATP_PRibTrfase_C"/>
</dbReference>
<dbReference type="EMBL" id="CP027668">
    <property type="protein sequence ID" value="AVO47100.1"/>
    <property type="molecule type" value="Genomic_DNA"/>
</dbReference>
<dbReference type="InterPro" id="IPR002187">
    <property type="entry name" value="N-reg_PII"/>
</dbReference>
<accession>A0A2S0NG01</accession>
<evidence type="ECO:0000256" key="1">
    <source>
        <dbReference type="ARBA" id="ARBA00015681"/>
    </source>
</evidence>
<gene>
    <name evidence="3" type="ORF">C6569_19735</name>
</gene>
<name>A0A2S0NG01_9HYPH</name>
<organism evidence="3 4">
    <name type="scientific">Phreatobacter cathodiphilus</name>
    <dbReference type="NCBI Taxonomy" id="1868589"/>
    <lineage>
        <taxon>Bacteria</taxon>
        <taxon>Pseudomonadati</taxon>
        <taxon>Pseudomonadota</taxon>
        <taxon>Alphaproteobacteria</taxon>
        <taxon>Hyphomicrobiales</taxon>
        <taxon>Phreatobacteraceae</taxon>
        <taxon>Phreatobacter</taxon>
    </lineage>
</organism>
<dbReference type="KEGG" id="phr:C6569_19735"/>
<dbReference type="InterPro" id="IPR011322">
    <property type="entry name" value="N-reg_PII-like_a/b"/>
</dbReference>
<keyword evidence="4" id="KW-1185">Reference proteome</keyword>
<sequence length="103" mass="11189">MNSTARRKKVEILADQPLVRRIVEVVKRCGVTGWTVLPVAAGGGRLNAWSDDQIAGASAKALVFTITTETHAGELVEALTPLLDSHGLLVWVTDVEVIRPERF</sequence>
<dbReference type="Gene3D" id="3.30.70.120">
    <property type="match status" value="1"/>
</dbReference>
<protein>
    <recommendedName>
        <fullName evidence="1">Nitrogen regulatory protein P-II</fullName>
    </recommendedName>
</protein>
<dbReference type="Proteomes" id="UP000237889">
    <property type="component" value="Chromosome"/>
</dbReference>
<dbReference type="GO" id="GO:0030234">
    <property type="term" value="F:enzyme regulator activity"/>
    <property type="evidence" value="ECO:0007669"/>
    <property type="project" value="InterPro"/>
</dbReference>
<dbReference type="Pfam" id="PF00543">
    <property type="entry name" value="P-II"/>
    <property type="match status" value="1"/>
</dbReference>